<dbReference type="PANTHER" id="PTHR17490">
    <property type="entry name" value="SUA5"/>
    <property type="match status" value="1"/>
</dbReference>
<dbReference type="GO" id="GO:0006450">
    <property type="term" value="P:regulation of translational fidelity"/>
    <property type="evidence" value="ECO:0007669"/>
    <property type="project" value="TreeGrafter"/>
</dbReference>
<dbReference type="PIRSF" id="PIRSF004930">
    <property type="entry name" value="Tln_factor_SUA5"/>
    <property type="match status" value="1"/>
</dbReference>
<dbReference type="NCBIfam" id="TIGR00057">
    <property type="entry name" value="L-threonylcarbamoyladenylate synthase"/>
    <property type="match status" value="1"/>
</dbReference>
<dbReference type="RefSeq" id="WP_117522222.1">
    <property type="nucleotide sequence ID" value="NZ_JBHWMK010000047.1"/>
</dbReference>
<feature type="binding site" evidence="14">
    <location>
        <position position="123"/>
    </location>
    <ligand>
        <name>L-threonine</name>
        <dbReference type="ChEBI" id="CHEBI:57926"/>
    </ligand>
</feature>
<dbReference type="InterPro" id="IPR006070">
    <property type="entry name" value="Sua5-like_dom"/>
</dbReference>
<dbReference type="PANTHER" id="PTHR17490:SF16">
    <property type="entry name" value="THREONYLCARBAMOYL-AMP SYNTHASE"/>
    <property type="match status" value="1"/>
</dbReference>
<evidence type="ECO:0000256" key="10">
    <source>
        <dbReference type="ARBA" id="ARBA00022840"/>
    </source>
</evidence>
<dbReference type="InterPro" id="IPR050156">
    <property type="entry name" value="TC-AMP_synthase_SUA5"/>
</dbReference>
<accession>A0A3E2TFV2</accession>
<evidence type="ECO:0000256" key="2">
    <source>
        <dbReference type="ARBA" id="ARBA00007663"/>
    </source>
</evidence>
<reference evidence="16 17" key="1">
    <citation type="submission" date="2018-08" db="EMBL/GenBank/DDBJ databases">
        <title>A genome reference for cultivated species of the human gut microbiota.</title>
        <authorList>
            <person name="Zou Y."/>
            <person name="Xue W."/>
            <person name="Luo G."/>
        </authorList>
    </citation>
    <scope>NUCLEOTIDE SEQUENCE [LARGE SCALE GENOMIC DNA]</scope>
    <source>
        <strain evidence="16 17">OF01-3</strain>
    </source>
</reference>
<name>A0A3E2TFV2_9FIRM</name>
<evidence type="ECO:0000313" key="16">
    <source>
        <dbReference type="EMBL" id="RGB74726.1"/>
    </source>
</evidence>
<dbReference type="InterPro" id="IPR017945">
    <property type="entry name" value="DHBP_synth_RibB-like_a/b_dom"/>
</dbReference>
<evidence type="ECO:0000256" key="13">
    <source>
        <dbReference type="PIRNR" id="PIRNR004930"/>
    </source>
</evidence>
<keyword evidence="8 13" id="KW-0548">Nucleotidyltransferase</keyword>
<evidence type="ECO:0000256" key="4">
    <source>
        <dbReference type="ARBA" id="ARBA00015492"/>
    </source>
</evidence>
<evidence type="ECO:0000256" key="14">
    <source>
        <dbReference type="PIRSR" id="PIRSR004930-1"/>
    </source>
</evidence>
<keyword evidence="9 13" id="KW-0547">Nucleotide-binding</keyword>
<dbReference type="InterPro" id="IPR038385">
    <property type="entry name" value="Sua5/YwlC_C"/>
</dbReference>
<dbReference type="InterPro" id="IPR005145">
    <property type="entry name" value="Sua5_C"/>
</dbReference>
<feature type="binding site" evidence="14">
    <location>
        <position position="197"/>
    </location>
    <ligand>
        <name>ATP</name>
        <dbReference type="ChEBI" id="CHEBI:30616"/>
    </ligand>
</feature>
<organism evidence="16 17">
    <name type="scientific">Anaerococcus nagyae</name>
    <dbReference type="NCBI Taxonomy" id="1755241"/>
    <lineage>
        <taxon>Bacteria</taxon>
        <taxon>Bacillati</taxon>
        <taxon>Bacillota</taxon>
        <taxon>Tissierellia</taxon>
        <taxon>Tissierellales</taxon>
        <taxon>Peptoniphilaceae</taxon>
        <taxon>Anaerococcus</taxon>
    </lineage>
</organism>
<comment type="function">
    <text evidence="13">Required for the formation of a threonylcarbamoyl group on adenosine at position 37 (t(6)A37) in tRNAs that read codons beginning with adenine.</text>
</comment>
<comment type="caution">
    <text evidence="16">The sequence shown here is derived from an EMBL/GenBank/DDBJ whole genome shotgun (WGS) entry which is preliminary data.</text>
</comment>
<keyword evidence="10 13" id="KW-0067">ATP-binding</keyword>
<evidence type="ECO:0000256" key="9">
    <source>
        <dbReference type="ARBA" id="ARBA00022741"/>
    </source>
</evidence>
<evidence type="ECO:0000256" key="1">
    <source>
        <dbReference type="ARBA" id="ARBA00004496"/>
    </source>
</evidence>
<dbReference type="Proteomes" id="UP000261011">
    <property type="component" value="Unassembled WGS sequence"/>
</dbReference>
<keyword evidence="7 13" id="KW-0819">tRNA processing</keyword>
<sequence length="345" mass="38129">MITKIFDIDQNNIDEDILKEAASLIKNGELVAFPTETVYGLGADGLNPEATKKIYQAKGRPSDNPLILHISNKTMLYNLSDNVNYEAKKLMELCWPGPLTMILKKSSVVPDTVSAGLDTVAIRMPKDKIALKLIELSNTPIAAPSANISGRPSPTRASDVLADMSGRIPMILDGGEADIGIESTVIDLSENIPTILRPGYYTYEYIRTILDNVKLDDALIDDKSIPKSPGQKYKHYAPKAKVEVYVGDKAYEKLLERASEYKNQGLKVGILAFEESIEKFNEYYNLSLGSKKDLTVMSHVLFTNLRKMDANAVDIIIAEGVEDINLGKSIMNRMKKSASGNVYYL</sequence>
<dbReference type="Gene3D" id="3.90.870.10">
    <property type="entry name" value="DHBP synthase"/>
    <property type="match status" value="1"/>
</dbReference>
<dbReference type="GO" id="GO:0005737">
    <property type="term" value="C:cytoplasm"/>
    <property type="evidence" value="ECO:0007669"/>
    <property type="project" value="UniProtKB-SubCell"/>
</dbReference>
<evidence type="ECO:0000256" key="6">
    <source>
        <dbReference type="ARBA" id="ARBA00022679"/>
    </source>
</evidence>
<keyword evidence="6 13" id="KW-0808">Transferase</keyword>
<dbReference type="Gene3D" id="3.40.50.11030">
    <property type="entry name" value="Threonylcarbamoyl-AMP synthase, C-terminal domain"/>
    <property type="match status" value="1"/>
</dbReference>
<dbReference type="PROSITE" id="PS51163">
    <property type="entry name" value="YRDC"/>
    <property type="match status" value="1"/>
</dbReference>
<feature type="binding site" evidence="14">
    <location>
        <position position="183"/>
    </location>
    <ligand>
        <name>L-threonine</name>
        <dbReference type="ChEBI" id="CHEBI:57926"/>
    </ligand>
</feature>
<feature type="binding site" evidence="14">
    <location>
        <position position="64"/>
    </location>
    <ligand>
        <name>ATP</name>
        <dbReference type="ChEBI" id="CHEBI:30616"/>
    </ligand>
</feature>
<feature type="binding site" evidence="14">
    <location>
        <position position="69"/>
    </location>
    <ligand>
        <name>L-threonine</name>
        <dbReference type="ChEBI" id="CHEBI:57926"/>
    </ligand>
</feature>
<proteinExistence type="inferred from homology"/>
<dbReference type="GO" id="GO:0000049">
    <property type="term" value="F:tRNA binding"/>
    <property type="evidence" value="ECO:0007669"/>
    <property type="project" value="TreeGrafter"/>
</dbReference>
<evidence type="ECO:0000256" key="12">
    <source>
        <dbReference type="ARBA" id="ARBA00048366"/>
    </source>
</evidence>
<evidence type="ECO:0000256" key="3">
    <source>
        <dbReference type="ARBA" id="ARBA00012584"/>
    </source>
</evidence>
<evidence type="ECO:0000256" key="5">
    <source>
        <dbReference type="ARBA" id="ARBA00022490"/>
    </source>
</evidence>
<keyword evidence="5 13" id="KW-0963">Cytoplasm</keyword>
<evidence type="ECO:0000256" key="7">
    <source>
        <dbReference type="ARBA" id="ARBA00022694"/>
    </source>
</evidence>
<comment type="similarity">
    <text evidence="2 13">Belongs to the SUA5 family.</text>
</comment>
<evidence type="ECO:0000256" key="11">
    <source>
        <dbReference type="ARBA" id="ARBA00029774"/>
    </source>
</evidence>
<feature type="binding site" evidence="14">
    <location>
        <position position="153"/>
    </location>
    <ligand>
        <name>ATP</name>
        <dbReference type="ChEBI" id="CHEBI:30616"/>
    </ligand>
</feature>
<evidence type="ECO:0000313" key="17">
    <source>
        <dbReference type="Proteomes" id="UP000261011"/>
    </source>
</evidence>
<comment type="subcellular location">
    <subcellularLocation>
        <location evidence="1 13">Cytoplasm</location>
    </subcellularLocation>
</comment>
<feature type="binding site" evidence="14">
    <location>
        <position position="145"/>
    </location>
    <ligand>
        <name>ATP</name>
        <dbReference type="ChEBI" id="CHEBI:30616"/>
    </ligand>
</feature>
<dbReference type="SUPFAM" id="SSF55821">
    <property type="entry name" value="YrdC/RibB"/>
    <property type="match status" value="1"/>
</dbReference>
<protein>
    <recommendedName>
        <fullName evidence="4 13">Threonylcarbamoyl-AMP synthase</fullName>
        <shortName evidence="13">TC-AMP synthase</shortName>
        <ecNumber evidence="3 13">2.7.7.87</ecNumber>
    </recommendedName>
    <alternativeName>
        <fullName evidence="11 13">L-threonylcarbamoyladenylate synthase</fullName>
    </alternativeName>
</protein>
<feature type="binding site" evidence="14">
    <location>
        <position position="60"/>
    </location>
    <ligand>
        <name>ATP</name>
        <dbReference type="ChEBI" id="CHEBI:30616"/>
    </ligand>
</feature>
<dbReference type="Pfam" id="PF03481">
    <property type="entry name" value="Sua5_C"/>
    <property type="match status" value="1"/>
</dbReference>
<dbReference type="EMBL" id="QVEU01000009">
    <property type="protein sequence ID" value="RGB74726.1"/>
    <property type="molecule type" value="Genomic_DNA"/>
</dbReference>
<dbReference type="OrthoDB" id="9814580at2"/>
<evidence type="ECO:0000256" key="8">
    <source>
        <dbReference type="ARBA" id="ARBA00022695"/>
    </source>
</evidence>
<keyword evidence="17" id="KW-1185">Reference proteome</keyword>
<feature type="binding site" evidence="14">
    <location>
        <position position="37"/>
    </location>
    <ligand>
        <name>L-threonine</name>
        <dbReference type="ChEBI" id="CHEBI:57926"/>
    </ligand>
</feature>
<dbReference type="GO" id="GO:0061710">
    <property type="term" value="F:L-threonylcarbamoyladenylate synthase"/>
    <property type="evidence" value="ECO:0007669"/>
    <property type="project" value="UniProtKB-EC"/>
</dbReference>
<dbReference type="GO" id="GO:0005524">
    <property type="term" value="F:ATP binding"/>
    <property type="evidence" value="ECO:0007669"/>
    <property type="project" value="UniProtKB-UniRule"/>
</dbReference>
<dbReference type="Pfam" id="PF01300">
    <property type="entry name" value="Sua5_yciO_yrdC"/>
    <property type="match status" value="1"/>
</dbReference>
<gene>
    <name evidence="16" type="ORF">DXA39_08150</name>
</gene>
<dbReference type="FunFam" id="3.90.870.10:FF:000009">
    <property type="entry name" value="Threonylcarbamoyl-AMP synthase, putative"/>
    <property type="match status" value="1"/>
</dbReference>
<feature type="binding site" evidence="14">
    <location>
        <position position="119"/>
    </location>
    <ligand>
        <name>ATP</name>
        <dbReference type="ChEBI" id="CHEBI:30616"/>
    </ligand>
</feature>
<dbReference type="GO" id="GO:0008033">
    <property type="term" value="P:tRNA processing"/>
    <property type="evidence" value="ECO:0007669"/>
    <property type="project" value="UniProtKB-KW"/>
</dbReference>
<feature type="binding site" evidence="14">
    <location>
        <position position="143"/>
    </location>
    <ligand>
        <name>L-threonine</name>
        <dbReference type="ChEBI" id="CHEBI:57926"/>
    </ligand>
</feature>
<comment type="catalytic activity">
    <reaction evidence="12 13">
        <text>L-threonine + hydrogencarbonate + ATP = L-threonylcarbamoyladenylate + diphosphate + H2O</text>
        <dbReference type="Rhea" id="RHEA:36407"/>
        <dbReference type="ChEBI" id="CHEBI:15377"/>
        <dbReference type="ChEBI" id="CHEBI:17544"/>
        <dbReference type="ChEBI" id="CHEBI:30616"/>
        <dbReference type="ChEBI" id="CHEBI:33019"/>
        <dbReference type="ChEBI" id="CHEBI:57926"/>
        <dbReference type="ChEBI" id="CHEBI:73682"/>
        <dbReference type="EC" id="2.7.7.87"/>
    </reaction>
</comment>
<dbReference type="GO" id="GO:0003725">
    <property type="term" value="F:double-stranded RNA binding"/>
    <property type="evidence" value="ECO:0007669"/>
    <property type="project" value="UniProtKB-UniRule"/>
</dbReference>
<dbReference type="EC" id="2.7.7.87" evidence="3 13"/>
<evidence type="ECO:0000259" key="15">
    <source>
        <dbReference type="PROSITE" id="PS51163"/>
    </source>
</evidence>
<dbReference type="InterPro" id="IPR010923">
    <property type="entry name" value="T(6)A37_SUA5"/>
</dbReference>
<dbReference type="AlphaFoldDB" id="A0A3E2TFV2"/>
<feature type="domain" description="YrdC-like" evidence="15">
    <location>
        <begin position="15"/>
        <end position="201"/>
    </location>
</feature>
<feature type="binding site" evidence="14">
    <location>
        <position position="236"/>
    </location>
    <ligand>
        <name>ATP</name>
        <dbReference type="ChEBI" id="CHEBI:30616"/>
    </ligand>
</feature>